<feature type="non-terminal residue" evidence="2">
    <location>
        <position position="393"/>
    </location>
</feature>
<dbReference type="STRING" id="75743.A0A401Q666"/>
<feature type="region of interest" description="Disordered" evidence="1">
    <location>
        <begin position="122"/>
        <end position="154"/>
    </location>
</feature>
<name>A0A401Q666_SCYTO</name>
<organism evidence="2 3">
    <name type="scientific">Scyliorhinus torazame</name>
    <name type="common">Cloudy catshark</name>
    <name type="synonym">Catulus torazame</name>
    <dbReference type="NCBI Taxonomy" id="75743"/>
    <lineage>
        <taxon>Eukaryota</taxon>
        <taxon>Metazoa</taxon>
        <taxon>Chordata</taxon>
        <taxon>Craniata</taxon>
        <taxon>Vertebrata</taxon>
        <taxon>Chondrichthyes</taxon>
        <taxon>Elasmobranchii</taxon>
        <taxon>Galeomorphii</taxon>
        <taxon>Galeoidea</taxon>
        <taxon>Carcharhiniformes</taxon>
        <taxon>Scyliorhinidae</taxon>
        <taxon>Scyliorhinus</taxon>
    </lineage>
</organism>
<gene>
    <name evidence="2" type="ORF">scyTo_0021736</name>
</gene>
<feature type="compositionally biased region" description="Basic and acidic residues" evidence="1">
    <location>
        <begin position="16"/>
        <end position="28"/>
    </location>
</feature>
<dbReference type="OrthoDB" id="6162046at2759"/>
<evidence type="ECO:0000256" key="1">
    <source>
        <dbReference type="SAM" id="MobiDB-lite"/>
    </source>
</evidence>
<proteinExistence type="predicted"/>
<comment type="caution">
    <text evidence="2">The sequence shown here is derived from an EMBL/GenBank/DDBJ whole genome shotgun (WGS) entry which is preliminary data.</text>
</comment>
<feature type="compositionally biased region" description="Polar residues" evidence="1">
    <location>
        <begin position="130"/>
        <end position="154"/>
    </location>
</feature>
<feature type="compositionally biased region" description="Polar residues" evidence="1">
    <location>
        <begin position="66"/>
        <end position="81"/>
    </location>
</feature>
<protein>
    <submittedName>
        <fullName evidence="2">Uncharacterized protein</fullName>
    </submittedName>
</protein>
<feature type="non-terminal residue" evidence="2">
    <location>
        <position position="1"/>
    </location>
</feature>
<sequence>DSCPVSDDGGGGMQCDSKRPGTRERQIDLESGGECEDPQESALYVLITLPADELEQIAEEAQQAQGTQKALNRPLSRSLSRCQPAPGKVQGQRPNILRQPTIDSSQLCSQKSRMTYYGGSLAGVRRGPSVKNSPNNQCGSRQQTEPPVSLNGQLQLPPLSSKIGAGLRPMEGEGSGELGRWKLPSIKTPSIAAARHAGRLRVGAKPEATQLKPRLDLLLLNDINHQKQKEEDIHDETAEIKGKSEAPDSMETSRTEGLDQAAQLNGDYSISAEQRLAQVEGNVGILPAISSQTEMERRTVRYITLRIKEDGNLLEEEIKERSEIPEPTETSRMKELDQAARINKDYPISTQQRATWGGANVGILPGISDQTGMAGRTVGFIGIKIEERGNLFK</sequence>
<feature type="region of interest" description="Disordered" evidence="1">
    <location>
        <begin position="228"/>
        <end position="256"/>
    </location>
</feature>
<evidence type="ECO:0000313" key="2">
    <source>
        <dbReference type="EMBL" id="GCB80880.1"/>
    </source>
</evidence>
<evidence type="ECO:0000313" key="3">
    <source>
        <dbReference type="Proteomes" id="UP000288216"/>
    </source>
</evidence>
<feature type="region of interest" description="Disordered" evidence="1">
    <location>
        <begin position="1"/>
        <end position="36"/>
    </location>
</feature>
<keyword evidence="3" id="KW-1185">Reference proteome</keyword>
<feature type="region of interest" description="Disordered" evidence="1">
    <location>
        <begin position="61"/>
        <end position="100"/>
    </location>
</feature>
<reference evidence="2 3" key="1">
    <citation type="journal article" date="2018" name="Nat. Ecol. Evol.">
        <title>Shark genomes provide insights into elasmobranch evolution and the origin of vertebrates.</title>
        <authorList>
            <person name="Hara Y"/>
            <person name="Yamaguchi K"/>
            <person name="Onimaru K"/>
            <person name="Kadota M"/>
            <person name="Koyanagi M"/>
            <person name="Keeley SD"/>
            <person name="Tatsumi K"/>
            <person name="Tanaka K"/>
            <person name="Motone F"/>
            <person name="Kageyama Y"/>
            <person name="Nozu R"/>
            <person name="Adachi N"/>
            <person name="Nishimura O"/>
            <person name="Nakagawa R"/>
            <person name="Tanegashima C"/>
            <person name="Kiyatake I"/>
            <person name="Matsumoto R"/>
            <person name="Murakumo K"/>
            <person name="Nishida K"/>
            <person name="Terakita A"/>
            <person name="Kuratani S"/>
            <person name="Sato K"/>
            <person name="Hyodo S Kuraku.S."/>
        </authorList>
    </citation>
    <scope>NUCLEOTIDE SEQUENCE [LARGE SCALE GENOMIC DNA]</scope>
</reference>
<dbReference type="AlphaFoldDB" id="A0A401Q666"/>
<dbReference type="EMBL" id="BFAA01019873">
    <property type="protein sequence ID" value="GCB80880.1"/>
    <property type="molecule type" value="Genomic_DNA"/>
</dbReference>
<accession>A0A401Q666</accession>
<dbReference type="Proteomes" id="UP000288216">
    <property type="component" value="Unassembled WGS sequence"/>
</dbReference>